<evidence type="ECO:0000313" key="2">
    <source>
        <dbReference type="EMBL" id="MFC5652793.1"/>
    </source>
</evidence>
<dbReference type="EMBL" id="JBHSOW010000106">
    <property type="protein sequence ID" value="MFC5652793.1"/>
    <property type="molecule type" value="Genomic_DNA"/>
</dbReference>
<evidence type="ECO:0000313" key="3">
    <source>
        <dbReference type="Proteomes" id="UP001596047"/>
    </source>
</evidence>
<dbReference type="GO" id="GO:0016853">
    <property type="term" value="F:isomerase activity"/>
    <property type="evidence" value="ECO:0007669"/>
    <property type="project" value="UniProtKB-KW"/>
</dbReference>
<dbReference type="RefSeq" id="WP_379191578.1">
    <property type="nucleotide sequence ID" value="NZ_JBHSOW010000106.1"/>
</dbReference>
<dbReference type="Pfam" id="PF01261">
    <property type="entry name" value="AP_endonuc_2"/>
    <property type="match status" value="1"/>
</dbReference>
<accession>A0ABW0W543</accession>
<dbReference type="PANTHER" id="PTHR12110:SF41">
    <property type="entry name" value="INOSOSE DEHYDRATASE"/>
    <property type="match status" value="1"/>
</dbReference>
<dbReference type="InterPro" id="IPR013022">
    <property type="entry name" value="Xyl_isomerase-like_TIM-brl"/>
</dbReference>
<dbReference type="InterPro" id="IPR036237">
    <property type="entry name" value="Xyl_isomerase-like_sf"/>
</dbReference>
<dbReference type="Gene3D" id="3.20.20.150">
    <property type="entry name" value="Divalent-metal-dependent TIM barrel enzymes"/>
    <property type="match status" value="1"/>
</dbReference>
<feature type="domain" description="Xylose isomerase-like TIM barrel" evidence="1">
    <location>
        <begin position="24"/>
        <end position="252"/>
    </location>
</feature>
<protein>
    <submittedName>
        <fullName evidence="2">Sugar phosphate isomerase/epimerase family protein</fullName>
    </submittedName>
</protein>
<keyword evidence="3" id="KW-1185">Reference proteome</keyword>
<proteinExistence type="predicted"/>
<dbReference type="InterPro" id="IPR050312">
    <property type="entry name" value="IolE/XylAMocC-like"/>
</dbReference>
<dbReference type="PANTHER" id="PTHR12110">
    <property type="entry name" value="HYDROXYPYRUVATE ISOMERASE"/>
    <property type="match status" value="1"/>
</dbReference>
<sequence length="257" mass="28594">MKVKIGLQLYTLRDETAKDFTGTLRQVAEMGYEGVEFAGYGNASAEEMRDLLNEIGLAAFGSHVSLQRLEENLDEEIAYLKTVGAKYVICPYLTAEHLAGGEAFWRELFVKFKGIGERLRAEGLEFAYHNHAFEFESKIDGEFVFDAMYSAVDADLLKVEIDLGWVQYAGQDPLAYIAKYAGRLPLLHLKDFRQGKPGEAIDTVELGQGDLALNELIAAAEKAQVEWLIVEQDRCANPPLASVQTSINWLKANGHKA</sequence>
<comment type="caution">
    <text evidence="2">The sequence shown here is derived from an EMBL/GenBank/DDBJ whole genome shotgun (WGS) entry which is preliminary data.</text>
</comment>
<organism evidence="2 3">
    <name type="scientific">Paenibacillus solisilvae</name>
    <dbReference type="NCBI Taxonomy" id="2486751"/>
    <lineage>
        <taxon>Bacteria</taxon>
        <taxon>Bacillati</taxon>
        <taxon>Bacillota</taxon>
        <taxon>Bacilli</taxon>
        <taxon>Bacillales</taxon>
        <taxon>Paenibacillaceae</taxon>
        <taxon>Paenibacillus</taxon>
    </lineage>
</organism>
<name>A0ABW0W543_9BACL</name>
<dbReference type="Proteomes" id="UP001596047">
    <property type="component" value="Unassembled WGS sequence"/>
</dbReference>
<dbReference type="SUPFAM" id="SSF51658">
    <property type="entry name" value="Xylose isomerase-like"/>
    <property type="match status" value="1"/>
</dbReference>
<gene>
    <name evidence="2" type="ORF">ACFPYJ_27545</name>
</gene>
<keyword evidence="2" id="KW-0413">Isomerase</keyword>
<reference evidence="3" key="1">
    <citation type="journal article" date="2019" name="Int. J. Syst. Evol. Microbiol.">
        <title>The Global Catalogue of Microorganisms (GCM) 10K type strain sequencing project: providing services to taxonomists for standard genome sequencing and annotation.</title>
        <authorList>
            <consortium name="The Broad Institute Genomics Platform"/>
            <consortium name="The Broad Institute Genome Sequencing Center for Infectious Disease"/>
            <person name="Wu L."/>
            <person name="Ma J."/>
        </authorList>
    </citation>
    <scope>NUCLEOTIDE SEQUENCE [LARGE SCALE GENOMIC DNA]</scope>
    <source>
        <strain evidence="3">CGMCC 1.3240</strain>
    </source>
</reference>
<evidence type="ECO:0000259" key="1">
    <source>
        <dbReference type="Pfam" id="PF01261"/>
    </source>
</evidence>